<dbReference type="SUPFAM" id="SSF159659">
    <property type="entry name" value="Cgl1923-like"/>
    <property type="match status" value="1"/>
</dbReference>
<organism evidence="2 4">
    <name type="scientific">Candidatus Sysuiplasma superficiale</name>
    <dbReference type="NCBI Taxonomy" id="2823368"/>
    <lineage>
        <taxon>Archaea</taxon>
        <taxon>Methanobacteriati</taxon>
        <taxon>Thermoplasmatota</taxon>
        <taxon>Thermoplasmata</taxon>
        <taxon>Candidatus Sysuiplasmatales</taxon>
        <taxon>Candidatus Sysuiplasmataceae</taxon>
        <taxon>Candidatus Sysuiplasma</taxon>
    </lineage>
</organism>
<dbReference type="PANTHER" id="PTHR35610:SF7">
    <property type="entry name" value="3-ISOPROPYLMALATE DEHYDRATASE"/>
    <property type="match status" value="1"/>
</dbReference>
<dbReference type="InterPro" id="IPR038389">
    <property type="entry name" value="PSMG2_sf"/>
</dbReference>
<proteinExistence type="predicted"/>
<dbReference type="GO" id="GO:0000502">
    <property type="term" value="C:proteasome complex"/>
    <property type="evidence" value="ECO:0007669"/>
    <property type="project" value="UniProtKB-KW"/>
</dbReference>
<evidence type="ECO:0000256" key="1">
    <source>
        <dbReference type="SAM" id="MobiDB-lite"/>
    </source>
</evidence>
<dbReference type="Proteomes" id="UP000716004">
    <property type="component" value="Unassembled WGS sequence"/>
</dbReference>
<reference evidence="2" key="1">
    <citation type="submission" date="2021-04" db="EMBL/GenBank/DDBJ databases">
        <title>Genomic insights into ecological role and evolution of a novel Thermoplasmata order Candidatus Sysuiplasmatales.</title>
        <authorList>
            <person name="Yuan Y."/>
        </authorList>
    </citation>
    <scope>NUCLEOTIDE SEQUENCE</scope>
    <source>
        <strain evidence="3">TUT19-bin139</strain>
        <strain evidence="2">YP2-bin.285</strain>
    </source>
</reference>
<accession>A0A8J7YNR5</accession>
<dbReference type="InterPro" id="IPR004426">
    <property type="entry name" value="MJ1210-like"/>
</dbReference>
<protein>
    <submittedName>
        <fullName evidence="2">Proteasome assembly chaperone family protein</fullName>
    </submittedName>
</protein>
<evidence type="ECO:0000313" key="3">
    <source>
        <dbReference type="EMBL" id="MBX8643385.1"/>
    </source>
</evidence>
<evidence type="ECO:0000313" key="2">
    <source>
        <dbReference type="EMBL" id="MBX8632090.1"/>
    </source>
</evidence>
<gene>
    <name evidence="2" type="ORF">J9259_06200</name>
    <name evidence="3" type="ORF">KIY12_01455</name>
</gene>
<dbReference type="Gene3D" id="3.40.50.10900">
    <property type="entry name" value="PAC-like subunit"/>
    <property type="match status" value="1"/>
</dbReference>
<dbReference type="Pfam" id="PF09754">
    <property type="entry name" value="PAC2"/>
    <property type="match status" value="1"/>
</dbReference>
<dbReference type="AlphaFoldDB" id="A0A8J7YNR5"/>
<dbReference type="EMBL" id="JAGVSJ010000014">
    <property type="protein sequence ID" value="MBX8632090.1"/>
    <property type="molecule type" value="Genomic_DNA"/>
</dbReference>
<comment type="caution">
    <text evidence="2">The sequence shown here is derived from an EMBL/GenBank/DDBJ whole genome shotgun (WGS) entry which is preliminary data.</text>
</comment>
<dbReference type="NCBIfam" id="TIGR00162">
    <property type="entry name" value="proteasome assembly chaperone family protein"/>
    <property type="match status" value="1"/>
</dbReference>
<feature type="region of interest" description="Disordered" evidence="1">
    <location>
        <begin position="238"/>
        <end position="257"/>
    </location>
</feature>
<dbReference type="InterPro" id="IPR019151">
    <property type="entry name" value="Proteasome_assmbl_chaperone_2"/>
</dbReference>
<sequence length="257" mass="28231">MDDIHLKLFEKPQLRDPIFIEGLPGVGNVGKLAAEHLIDQLKAVKFAEIISKYFPPQVLVKDDGLIKLVSNEFYYVKRPDNSNDIIFLVGDYQGISPEGQYLLSDRVLSFISEFGVRRIFTLGGYGIGKMIEKPRVLGAATDLELVEEMKALGVVFSKGEPGSGIVGASGLLLGLGMNYGMRSVCLMGETSGYLADPRAAEAVLNVLVKVVEVKIDYEALRHKAQQIDQLTARIRDLETQQGAEPGSERREDLGYIG</sequence>
<keyword evidence="2" id="KW-0647">Proteasome</keyword>
<evidence type="ECO:0000313" key="4">
    <source>
        <dbReference type="Proteomes" id="UP000716004"/>
    </source>
</evidence>
<dbReference type="Proteomes" id="UP000750197">
    <property type="component" value="Unassembled WGS sequence"/>
</dbReference>
<dbReference type="EMBL" id="JAHEAC010000006">
    <property type="protein sequence ID" value="MBX8643385.1"/>
    <property type="molecule type" value="Genomic_DNA"/>
</dbReference>
<feature type="compositionally biased region" description="Basic and acidic residues" evidence="1">
    <location>
        <begin position="246"/>
        <end position="257"/>
    </location>
</feature>
<dbReference type="PANTHER" id="PTHR35610">
    <property type="entry name" value="3-ISOPROPYLMALATE DEHYDRATASE-RELATED"/>
    <property type="match status" value="1"/>
</dbReference>
<name>A0A8J7YNR5_9ARCH</name>